<name>A0A2U1JR05_9FLAO</name>
<keyword evidence="4 9" id="KW-0418">Kinase</keyword>
<feature type="transmembrane region" description="Helical" evidence="7">
    <location>
        <begin position="316"/>
        <end position="335"/>
    </location>
</feature>
<dbReference type="GO" id="GO:0000160">
    <property type="term" value="P:phosphorelay signal transduction system"/>
    <property type="evidence" value="ECO:0007669"/>
    <property type="project" value="UniProtKB-KW"/>
</dbReference>
<dbReference type="PROSITE" id="PS50109">
    <property type="entry name" value="HIS_KIN"/>
    <property type="match status" value="1"/>
</dbReference>
<dbReference type="OrthoDB" id="9760839at2"/>
<dbReference type="Gene3D" id="3.30.565.10">
    <property type="entry name" value="Histidine kinase-like ATPase, C-terminal domain"/>
    <property type="match status" value="1"/>
</dbReference>
<dbReference type="PANTHER" id="PTHR24421">
    <property type="entry name" value="NITRATE/NITRITE SENSOR PROTEIN NARX-RELATED"/>
    <property type="match status" value="1"/>
</dbReference>
<evidence type="ECO:0000256" key="7">
    <source>
        <dbReference type="SAM" id="Phobius"/>
    </source>
</evidence>
<evidence type="ECO:0000256" key="6">
    <source>
        <dbReference type="SAM" id="Coils"/>
    </source>
</evidence>
<comment type="catalytic activity">
    <reaction evidence="1">
        <text>ATP + protein L-histidine = ADP + protein N-phospho-L-histidine.</text>
        <dbReference type="EC" id="2.7.13.3"/>
    </reaction>
</comment>
<dbReference type="SUPFAM" id="SSF48452">
    <property type="entry name" value="TPR-like"/>
    <property type="match status" value="1"/>
</dbReference>
<evidence type="ECO:0000256" key="5">
    <source>
        <dbReference type="ARBA" id="ARBA00023012"/>
    </source>
</evidence>
<keyword evidence="7" id="KW-1133">Transmembrane helix</keyword>
<dbReference type="Proteomes" id="UP000245449">
    <property type="component" value="Unassembled WGS sequence"/>
</dbReference>
<dbReference type="InterPro" id="IPR050482">
    <property type="entry name" value="Sensor_HK_TwoCompSys"/>
</dbReference>
<gene>
    <name evidence="9" type="ORF">DB895_01330</name>
</gene>
<keyword evidence="5" id="KW-0902">Two-component regulatory system</keyword>
<dbReference type="EMBL" id="QCZI01000001">
    <property type="protein sequence ID" value="PWA07389.1"/>
    <property type="molecule type" value="Genomic_DNA"/>
</dbReference>
<organism evidence="9 10">
    <name type="scientific">Flavobacterium psychrotolerans</name>
    <dbReference type="NCBI Taxonomy" id="2169410"/>
    <lineage>
        <taxon>Bacteria</taxon>
        <taxon>Pseudomonadati</taxon>
        <taxon>Bacteroidota</taxon>
        <taxon>Flavobacteriia</taxon>
        <taxon>Flavobacteriales</taxon>
        <taxon>Flavobacteriaceae</taxon>
        <taxon>Flavobacterium</taxon>
    </lineage>
</organism>
<keyword evidence="10" id="KW-1185">Reference proteome</keyword>
<reference evidence="9 10" key="1">
    <citation type="submission" date="2018-04" db="EMBL/GenBank/DDBJ databases">
        <title>Flavobacterium sp. nov., isolated from glacier ice.</title>
        <authorList>
            <person name="Liu Q."/>
            <person name="Xin Y.-H."/>
        </authorList>
    </citation>
    <scope>NUCLEOTIDE SEQUENCE [LARGE SCALE GENOMIC DNA]</scope>
    <source>
        <strain evidence="9 10">RB1R5</strain>
    </source>
</reference>
<dbReference type="Pfam" id="PF02518">
    <property type="entry name" value="HATPase_c"/>
    <property type="match status" value="1"/>
</dbReference>
<sequence>MPNNRFLIVFLFIQIFFGAHSYAYEKTLTKIEITKLANEAKELIIKGHYEKSLLKSSLALQHAITICDNSLIAYSYKLIATNFDELGESEKAFLYYNKSLIYADKTNDNDLKNRLNNNLGNIYFFDRKQYKKGIAHYKKSLEYSKKIKDFSQNSLTKLNITWAYFDIGHYNEGLPYLKSINSYYKNHKDNSIISTLNMLNGMFYNHINDNEKAEAYFQNSIKLGIEENNEPQLSFAYKEYSKHLLKIGAYRKAYESLELYDKISEEINDDNEINKNNISGLKLELEETKKNIKKTEIRYLQEIRLAAEQRIRNQRIIITFIVTFILLGLLLYFFYQNAKLTQKNKIKSIQNIEQQNIIIATIDGQEKERKKIAAFLHDNISAKLSTVCLHLFAFTAITKIESEEIVKAKEILKEIHDAIRNLSHQLIPCTLIKFGLLNALEDLCEKNSNSLLKFNYFSKIPLEKRYNEDYEMKLYFIVAELLNNIQKHSKASAASIALEEKNKEIIITIKDDGKGFNTNKTIHHVGFGLTQIRARVSKMKGELSIFSTPITGTFIQMKIPIKEIH</sequence>
<evidence type="ECO:0000256" key="3">
    <source>
        <dbReference type="ARBA" id="ARBA00022679"/>
    </source>
</evidence>
<feature type="coiled-coil region" evidence="6">
    <location>
        <begin position="271"/>
        <end position="298"/>
    </location>
</feature>
<dbReference type="SMART" id="SM00387">
    <property type="entry name" value="HATPase_c"/>
    <property type="match status" value="1"/>
</dbReference>
<dbReference type="CDD" id="cd16917">
    <property type="entry name" value="HATPase_UhpB-NarQ-NarX-like"/>
    <property type="match status" value="1"/>
</dbReference>
<accession>A0A2U1JR05</accession>
<keyword evidence="7" id="KW-0812">Transmembrane</keyword>
<dbReference type="AlphaFoldDB" id="A0A2U1JR05"/>
<dbReference type="RefSeq" id="WP_116723535.1">
    <property type="nucleotide sequence ID" value="NZ_QCZI01000001.1"/>
</dbReference>
<evidence type="ECO:0000256" key="4">
    <source>
        <dbReference type="ARBA" id="ARBA00022777"/>
    </source>
</evidence>
<dbReference type="InterPro" id="IPR036890">
    <property type="entry name" value="HATPase_C_sf"/>
</dbReference>
<feature type="domain" description="Histidine kinase" evidence="8">
    <location>
        <begin position="473"/>
        <end position="563"/>
    </location>
</feature>
<dbReference type="PANTHER" id="PTHR24421:SF10">
    <property type="entry name" value="NITRATE_NITRITE SENSOR PROTEIN NARQ"/>
    <property type="match status" value="1"/>
</dbReference>
<proteinExistence type="predicted"/>
<dbReference type="InterPro" id="IPR005467">
    <property type="entry name" value="His_kinase_dom"/>
</dbReference>
<evidence type="ECO:0000256" key="2">
    <source>
        <dbReference type="ARBA" id="ARBA00012438"/>
    </source>
</evidence>
<keyword evidence="7" id="KW-0472">Membrane</keyword>
<evidence type="ECO:0000259" key="8">
    <source>
        <dbReference type="PROSITE" id="PS50109"/>
    </source>
</evidence>
<dbReference type="SUPFAM" id="SSF55874">
    <property type="entry name" value="ATPase domain of HSP90 chaperone/DNA topoisomerase II/histidine kinase"/>
    <property type="match status" value="1"/>
</dbReference>
<comment type="caution">
    <text evidence="9">The sequence shown here is derived from an EMBL/GenBank/DDBJ whole genome shotgun (WGS) entry which is preliminary data.</text>
</comment>
<evidence type="ECO:0000313" key="9">
    <source>
        <dbReference type="EMBL" id="PWA07389.1"/>
    </source>
</evidence>
<evidence type="ECO:0000313" key="10">
    <source>
        <dbReference type="Proteomes" id="UP000245449"/>
    </source>
</evidence>
<keyword evidence="3" id="KW-0808">Transferase</keyword>
<dbReference type="InterPro" id="IPR003594">
    <property type="entry name" value="HATPase_dom"/>
</dbReference>
<dbReference type="EC" id="2.7.13.3" evidence="2"/>
<dbReference type="InterPro" id="IPR011990">
    <property type="entry name" value="TPR-like_helical_dom_sf"/>
</dbReference>
<keyword evidence="6" id="KW-0175">Coiled coil</keyword>
<evidence type="ECO:0000256" key="1">
    <source>
        <dbReference type="ARBA" id="ARBA00000085"/>
    </source>
</evidence>
<dbReference type="Gene3D" id="1.25.40.10">
    <property type="entry name" value="Tetratricopeptide repeat domain"/>
    <property type="match status" value="2"/>
</dbReference>
<protein>
    <recommendedName>
        <fullName evidence="2">histidine kinase</fullName>
        <ecNumber evidence="2">2.7.13.3</ecNumber>
    </recommendedName>
</protein>
<dbReference type="GO" id="GO:0004673">
    <property type="term" value="F:protein histidine kinase activity"/>
    <property type="evidence" value="ECO:0007669"/>
    <property type="project" value="UniProtKB-EC"/>
</dbReference>